<reference evidence="1 2" key="1">
    <citation type="journal article" date="2019" name="Sci. Rep.">
        <title>Orb-weaving spider Araneus ventricosus genome elucidates the spidroin gene catalogue.</title>
        <authorList>
            <person name="Kono N."/>
            <person name="Nakamura H."/>
            <person name="Ohtoshi R."/>
            <person name="Moran D.A.P."/>
            <person name="Shinohara A."/>
            <person name="Yoshida Y."/>
            <person name="Fujiwara M."/>
            <person name="Mori M."/>
            <person name="Tomita M."/>
            <person name="Arakawa K."/>
        </authorList>
    </citation>
    <scope>NUCLEOTIDE SEQUENCE [LARGE SCALE GENOMIC DNA]</scope>
</reference>
<dbReference type="EMBL" id="BGPR01001704">
    <property type="protein sequence ID" value="GBM59883.1"/>
    <property type="molecule type" value="Genomic_DNA"/>
</dbReference>
<proteinExistence type="predicted"/>
<evidence type="ECO:0000313" key="1">
    <source>
        <dbReference type="EMBL" id="GBM59883.1"/>
    </source>
</evidence>
<sequence>MCFKASTGHHSEYANEKPLDRKDQGAGTLFFPAENVAVFEKWSASSYSVNMQWANISKPVLSKLYPEVLG</sequence>
<gene>
    <name evidence="1" type="ORF">AVEN_62364_1</name>
</gene>
<name>A0A4Y2H2I5_ARAVE</name>
<evidence type="ECO:0000313" key="2">
    <source>
        <dbReference type="Proteomes" id="UP000499080"/>
    </source>
</evidence>
<protein>
    <submittedName>
        <fullName evidence="1">Uncharacterized protein</fullName>
    </submittedName>
</protein>
<keyword evidence="2" id="KW-1185">Reference proteome</keyword>
<accession>A0A4Y2H2I5</accession>
<dbReference type="Proteomes" id="UP000499080">
    <property type="component" value="Unassembled WGS sequence"/>
</dbReference>
<comment type="caution">
    <text evidence="1">The sequence shown here is derived from an EMBL/GenBank/DDBJ whole genome shotgun (WGS) entry which is preliminary data.</text>
</comment>
<organism evidence="1 2">
    <name type="scientific">Araneus ventricosus</name>
    <name type="common">Orbweaver spider</name>
    <name type="synonym">Epeira ventricosa</name>
    <dbReference type="NCBI Taxonomy" id="182803"/>
    <lineage>
        <taxon>Eukaryota</taxon>
        <taxon>Metazoa</taxon>
        <taxon>Ecdysozoa</taxon>
        <taxon>Arthropoda</taxon>
        <taxon>Chelicerata</taxon>
        <taxon>Arachnida</taxon>
        <taxon>Araneae</taxon>
        <taxon>Araneomorphae</taxon>
        <taxon>Entelegynae</taxon>
        <taxon>Araneoidea</taxon>
        <taxon>Araneidae</taxon>
        <taxon>Araneus</taxon>
    </lineage>
</organism>
<dbReference type="AlphaFoldDB" id="A0A4Y2H2I5"/>